<gene>
    <name evidence="3" type="ORF">HO173_000085</name>
</gene>
<dbReference type="GeneID" id="59281765"/>
<evidence type="ECO:0000313" key="3">
    <source>
        <dbReference type="EMBL" id="KAF6241375.1"/>
    </source>
</evidence>
<reference evidence="3 4" key="1">
    <citation type="journal article" date="2020" name="Genomics">
        <title>Complete, high-quality genomes from long-read metagenomic sequencing of two wolf lichen thalli reveals enigmatic genome architecture.</title>
        <authorList>
            <person name="McKenzie S.K."/>
            <person name="Walston R.F."/>
            <person name="Allen J.L."/>
        </authorList>
    </citation>
    <scope>NUCLEOTIDE SEQUENCE [LARGE SCALE GENOMIC DNA]</scope>
    <source>
        <strain evidence="3">WasteWater2</strain>
    </source>
</reference>
<comment type="caution">
    <text evidence="3">The sequence shown here is derived from an EMBL/GenBank/DDBJ whole genome shotgun (WGS) entry which is preliminary data.</text>
</comment>
<dbReference type="EMBL" id="JACCJC010000001">
    <property type="protein sequence ID" value="KAF6241375.1"/>
    <property type="molecule type" value="Genomic_DNA"/>
</dbReference>
<organism evidence="3 4">
    <name type="scientific">Letharia columbiana</name>
    <dbReference type="NCBI Taxonomy" id="112416"/>
    <lineage>
        <taxon>Eukaryota</taxon>
        <taxon>Fungi</taxon>
        <taxon>Dikarya</taxon>
        <taxon>Ascomycota</taxon>
        <taxon>Pezizomycotina</taxon>
        <taxon>Lecanoromycetes</taxon>
        <taxon>OSLEUM clade</taxon>
        <taxon>Lecanoromycetidae</taxon>
        <taxon>Lecanorales</taxon>
        <taxon>Lecanorineae</taxon>
        <taxon>Parmeliaceae</taxon>
        <taxon>Letharia</taxon>
    </lineage>
</organism>
<keyword evidence="2" id="KW-1133">Transmembrane helix</keyword>
<accession>A0A8H6LAB8</accession>
<feature type="compositionally biased region" description="Polar residues" evidence="1">
    <location>
        <begin position="15"/>
        <end position="31"/>
    </location>
</feature>
<feature type="transmembrane region" description="Helical" evidence="2">
    <location>
        <begin position="260"/>
        <end position="282"/>
    </location>
</feature>
<protein>
    <submittedName>
        <fullName evidence="3">Uncharacterized protein</fullName>
    </submittedName>
</protein>
<feature type="region of interest" description="Disordered" evidence="1">
    <location>
        <begin position="101"/>
        <end position="153"/>
    </location>
</feature>
<dbReference type="Proteomes" id="UP000578531">
    <property type="component" value="Unassembled WGS sequence"/>
</dbReference>
<sequence length="341" mass="37605">MSSFILPRPAPSLPVNETAQLSPMHSPSDPSKTFSSIISHLNFAHDSSCLKLDVPKPSSDRPVSNQSCDVQMFLGDTPRLATPRTSVNLKDFSKTNSTIMSHCKLPPSAPTSCKPTPRVSHLEIPSAGPKPVPRPKSERQPPSKAPVRPEYTTQPSAQTRYVDMLLGLDTIPRSHNLFASFSTWILLAGFIVVPGTFVSVEDNKRLQKDAKDSRVDHAVLNTVKHASLIWVAGSCCLVGGAGMVWLWWRWRRNYVWLINKIFLVGLLNSTAGLISTLINVYSQQGGRFSITAKITVGATASCTVVTALLYFLYNFWALQSVRNKHQKELELESGQRVGKVI</sequence>
<keyword evidence="2" id="KW-0472">Membrane</keyword>
<feature type="transmembrane region" description="Helical" evidence="2">
    <location>
        <begin position="177"/>
        <end position="197"/>
    </location>
</feature>
<evidence type="ECO:0000313" key="4">
    <source>
        <dbReference type="Proteomes" id="UP000578531"/>
    </source>
</evidence>
<dbReference type="AlphaFoldDB" id="A0A8H6LAB8"/>
<evidence type="ECO:0000256" key="2">
    <source>
        <dbReference type="SAM" id="Phobius"/>
    </source>
</evidence>
<keyword evidence="2" id="KW-0812">Transmembrane</keyword>
<dbReference type="OrthoDB" id="3254104at2759"/>
<evidence type="ECO:0000256" key="1">
    <source>
        <dbReference type="SAM" id="MobiDB-lite"/>
    </source>
</evidence>
<proteinExistence type="predicted"/>
<name>A0A8H6LAB8_9LECA</name>
<dbReference type="RefSeq" id="XP_037170615.1">
    <property type="nucleotide sequence ID" value="XM_037302036.1"/>
</dbReference>
<feature type="transmembrane region" description="Helical" evidence="2">
    <location>
        <begin position="228"/>
        <end position="248"/>
    </location>
</feature>
<keyword evidence="4" id="KW-1185">Reference proteome</keyword>
<feature type="transmembrane region" description="Helical" evidence="2">
    <location>
        <begin position="294"/>
        <end position="316"/>
    </location>
</feature>
<feature type="region of interest" description="Disordered" evidence="1">
    <location>
        <begin position="1"/>
        <end position="31"/>
    </location>
</feature>